<organism evidence="10 11">
    <name type="scientific">Thioclava indica</name>
    <dbReference type="NCBI Taxonomy" id="1353528"/>
    <lineage>
        <taxon>Bacteria</taxon>
        <taxon>Pseudomonadati</taxon>
        <taxon>Pseudomonadota</taxon>
        <taxon>Alphaproteobacteria</taxon>
        <taxon>Rhodobacterales</taxon>
        <taxon>Paracoccaceae</taxon>
        <taxon>Thioclava</taxon>
    </lineage>
</organism>
<feature type="transmembrane region" description="Helical" evidence="8">
    <location>
        <begin position="139"/>
        <end position="160"/>
    </location>
</feature>
<keyword evidence="3" id="KW-0645">Protease</keyword>
<evidence type="ECO:0000256" key="2">
    <source>
        <dbReference type="ARBA" id="ARBA00009045"/>
    </source>
</evidence>
<dbReference type="EMBL" id="AUNB01000040">
    <property type="protein sequence ID" value="KEO57403.1"/>
    <property type="molecule type" value="Genomic_DNA"/>
</dbReference>
<comment type="caution">
    <text evidence="10">The sequence shown here is derived from an EMBL/GenBank/DDBJ whole genome shotgun (WGS) entry which is preliminary data.</text>
</comment>
<proteinExistence type="inferred from homology"/>
<evidence type="ECO:0000256" key="6">
    <source>
        <dbReference type="ARBA" id="ARBA00022989"/>
    </source>
</evidence>
<dbReference type="AlphaFoldDB" id="A0A074JP45"/>
<name>A0A074JP45_9RHOB</name>
<dbReference type="PANTHER" id="PTHR43066">
    <property type="entry name" value="RHOMBOID-RELATED PROTEIN"/>
    <property type="match status" value="1"/>
</dbReference>
<accession>A0A074JP45</accession>
<evidence type="ECO:0000313" key="10">
    <source>
        <dbReference type="EMBL" id="KEO57403.1"/>
    </source>
</evidence>
<keyword evidence="11" id="KW-1185">Reference proteome</keyword>
<dbReference type="OrthoDB" id="7836448at2"/>
<dbReference type="Gene3D" id="1.20.1540.10">
    <property type="entry name" value="Rhomboid-like"/>
    <property type="match status" value="1"/>
</dbReference>
<evidence type="ECO:0000256" key="8">
    <source>
        <dbReference type="SAM" id="Phobius"/>
    </source>
</evidence>
<evidence type="ECO:0000313" key="11">
    <source>
        <dbReference type="Proteomes" id="UP000027471"/>
    </source>
</evidence>
<feature type="domain" description="Peptidase S54 rhomboid" evidence="9">
    <location>
        <begin position="74"/>
        <end position="214"/>
    </location>
</feature>
<dbReference type="GO" id="GO:0016020">
    <property type="term" value="C:membrane"/>
    <property type="evidence" value="ECO:0007669"/>
    <property type="project" value="UniProtKB-SubCell"/>
</dbReference>
<dbReference type="PANTHER" id="PTHR43066:SF1">
    <property type="entry name" value="RHOMBOID PROTEIN 2"/>
    <property type="match status" value="1"/>
</dbReference>
<dbReference type="InterPro" id="IPR035952">
    <property type="entry name" value="Rhomboid-like_sf"/>
</dbReference>
<evidence type="ECO:0000256" key="1">
    <source>
        <dbReference type="ARBA" id="ARBA00004141"/>
    </source>
</evidence>
<evidence type="ECO:0000256" key="5">
    <source>
        <dbReference type="ARBA" id="ARBA00022801"/>
    </source>
</evidence>
<keyword evidence="4 8" id="KW-0812">Transmembrane</keyword>
<keyword evidence="7 8" id="KW-0472">Membrane</keyword>
<dbReference type="SUPFAM" id="SSF144091">
    <property type="entry name" value="Rhomboid-like"/>
    <property type="match status" value="1"/>
</dbReference>
<dbReference type="InterPro" id="IPR022764">
    <property type="entry name" value="Peptidase_S54_rhomboid_dom"/>
</dbReference>
<feature type="transmembrane region" description="Helical" evidence="8">
    <location>
        <begin position="196"/>
        <end position="218"/>
    </location>
</feature>
<feature type="transmembrane region" description="Helical" evidence="8">
    <location>
        <begin position="80"/>
        <end position="102"/>
    </location>
</feature>
<reference evidence="10 11" key="1">
    <citation type="journal article" date="2015" name="Antonie Van Leeuwenhoek">
        <title>Thioclava indica sp. nov., isolated from surface seawater of the Indian Ocean.</title>
        <authorList>
            <person name="Liu Y."/>
            <person name="Lai Q."/>
            <person name="Du J."/>
            <person name="Xu H."/>
            <person name="Jiang L."/>
            <person name="Shao Z."/>
        </authorList>
    </citation>
    <scope>NUCLEOTIDE SEQUENCE [LARGE SCALE GENOMIC DNA]</scope>
    <source>
        <strain evidence="10 11">DT23-4</strain>
    </source>
</reference>
<keyword evidence="6 8" id="KW-1133">Transmembrane helix</keyword>
<evidence type="ECO:0000256" key="4">
    <source>
        <dbReference type="ARBA" id="ARBA00022692"/>
    </source>
</evidence>
<feature type="transmembrane region" description="Helical" evidence="8">
    <location>
        <begin position="16"/>
        <end position="40"/>
    </location>
</feature>
<dbReference type="RefSeq" id="WP_038131596.1">
    <property type="nucleotide sequence ID" value="NZ_AUNB01000040.1"/>
</dbReference>
<dbReference type="Pfam" id="PF01694">
    <property type="entry name" value="Rhomboid"/>
    <property type="match status" value="1"/>
</dbReference>
<dbReference type="GO" id="GO:0006508">
    <property type="term" value="P:proteolysis"/>
    <property type="evidence" value="ECO:0007669"/>
    <property type="project" value="UniProtKB-KW"/>
</dbReference>
<protein>
    <recommendedName>
        <fullName evidence="9">Peptidase S54 rhomboid domain-containing protein</fullName>
    </recommendedName>
</protein>
<evidence type="ECO:0000256" key="3">
    <source>
        <dbReference type="ARBA" id="ARBA00022670"/>
    </source>
</evidence>
<sequence>MHEGYNEHPINPLPPVVWLLALPIIATELFFALGSSGLIASGAGAGWRLDALQKFAFSPQVLRAMIDTGQYPPQQVLRLFTYPFVHASVTQAIFVLVFLLALGKMVGELFSNLAVAVVFMGSSVIGALVYGLLPFTEVGLYGGYPGDYGLIGAFTWILWTRLGQENANQMRAFSLIGALMGIQLIFAMMFGARPDWIADLVGFVSGFTLSFFVAPGGMTRALQRLRKR</sequence>
<evidence type="ECO:0000259" key="9">
    <source>
        <dbReference type="Pfam" id="PF01694"/>
    </source>
</evidence>
<gene>
    <name evidence="10" type="ORF">DT23_04865</name>
</gene>
<keyword evidence="5" id="KW-0378">Hydrolase</keyword>
<feature type="transmembrane region" description="Helical" evidence="8">
    <location>
        <begin position="109"/>
        <end position="133"/>
    </location>
</feature>
<dbReference type="eggNOG" id="COG0705">
    <property type="taxonomic scope" value="Bacteria"/>
</dbReference>
<dbReference type="STRING" id="1353528.DT23_04865"/>
<comment type="similarity">
    <text evidence="2">Belongs to the peptidase S54 family.</text>
</comment>
<evidence type="ECO:0000256" key="7">
    <source>
        <dbReference type="ARBA" id="ARBA00023136"/>
    </source>
</evidence>
<dbReference type="GO" id="GO:0004252">
    <property type="term" value="F:serine-type endopeptidase activity"/>
    <property type="evidence" value="ECO:0007669"/>
    <property type="project" value="InterPro"/>
</dbReference>
<dbReference type="Proteomes" id="UP000027471">
    <property type="component" value="Unassembled WGS sequence"/>
</dbReference>
<comment type="subcellular location">
    <subcellularLocation>
        <location evidence="1">Membrane</location>
        <topology evidence="1">Multi-pass membrane protein</topology>
    </subcellularLocation>
</comment>
<feature type="transmembrane region" description="Helical" evidence="8">
    <location>
        <begin position="172"/>
        <end position="190"/>
    </location>
</feature>